<dbReference type="InterPro" id="IPR020901">
    <property type="entry name" value="Prtase_inh_Kunz-CS"/>
</dbReference>
<keyword evidence="6" id="KW-1185">Reference proteome</keyword>
<keyword evidence="3" id="KW-1015">Disulfide bond</keyword>
<organism evidence="5 6">
    <name type="scientific">Drosophila rubida</name>
    <dbReference type="NCBI Taxonomy" id="30044"/>
    <lineage>
        <taxon>Eukaryota</taxon>
        <taxon>Metazoa</taxon>
        <taxon>Ecdysozoa</taxon>
        <taxon>Arthropoda</taxon>
        <taxon>Hexapoda</taxon>
        <taxon>Insecta</taxon>
        <taxon>Pterygota</taxon>
        <taxon>Neoptera</taxon>
        <taxon>Endopterygota</taxon>
        <taxon>Diptera</taxon>
        <taxon>Brachycera</taxon>
        <taxon>Muscomorpha</taxon>
        <taxon>Ephydroidea</taxon>
        <taxon>Drosophilidae</taxon>
        <taxon>Drosophila</taxon>
    </lineage>
</organism>
<proteinExistence type="predicted"/>
<dbReference type="EMBL" id="JAJJHW010003409">
    <property type="protein sequence ID" value="KAH8360036.1"/>
    <property type="molecule type" value="Genomic_DNA"/>
</dbReference>
<dbReference type="Pfam" id="PF00014">
    <property type="entry name" value="Kunitz_BPTI"/>
    <property type="match status" value="1"/>
</dbReference>
<dbReference type="GO" id="GO:0004867">
    <property type="term" value="F:serine-type endopeptidase inhibitor activity"/>
    <property type="evidence" value="ECO:0007669"/>
    <property type="project" value="UniProtKB-KW"/>
</dbReference>
<dbReference type="PROSITE" id="PS50279">
    <property type="entry name" value="BPTI_KUNITZ_2"/>
    <property type="match status" value="1"/>
</dbReference>
<dbReference type="PRINTS" id="PR00759">
    <property type="entry name" value="BASICPTASE"/>
</dbReference>
<comment type="caution">
    <text evidence="5">The sequence shown here is derived from an EMBL/GenBank/DDBJ whole genome shotgun (WGS) entry which is preliminary data.</text>
</comment>
<gene>
    <name evidence="5" type="ORF">KR093_010228</name>
</gene>
<dbReference type="PROSITE" id="PS00280">
    <property type="entry name" value="BPTI_KUNITZ_1"/>
    <property type="match status" value="1"/>
</dbReference>
<dbReference type="InterPro" id="IPR036880">
    <property type="entry name" value="Kunitz_BPTI_sf"/>
</dbReference>
<dbReference type="PANTHER" id="PTHR10083">
    <property type="entry name" value="KUNITZ-TYPE PROTEASE INHIBITOR-RELATED"/>
    <property type="match status" value="1"/>
</dbReference>
<reference evidence="5" key="1">
    <citation type="journal article" date="2021" name="Mol. Ecol. Resour.">
        <title>Phylogenomic analyses of the genus Drosophila reveals genomic signals of climate adaptation.</title>
        <authorList>
            <person name="Li F."/>
            <person name="Rane R.V."/>
            <person name="Luria V."/>
            <person name="Xiong Z."/>
            <person name="Chen J."/>
            <person name="Li Z."/>
            <person name="Catullo R.A."/>
            <person name="Griffin P.C."/>
            <person name="Schiffer M."/>
            <person name="Pearce S."/>
            <person name="Lee S.F."/>
            <person name="McElroy K."/>
            <person name="Stocker A."/>
            <person name="Shirriffs J."/>
            <person name="Cockerell F."/>
            <person name="Coppin C."/>
            <person name="Sgro C.M."/>
            <person name="Karger A."/>
            <person name="Cain J.W."/>
            <person name="Weber J.A."/>
            <person name="Santpere G."/>
            <person name="Kirschner M.W."/>
            <person name="Hoffmann A.A."/>
            <person name="Oakeshott J.G."/>
            <person name="Zhang G."/>
        </authorList>
    </citation>
    <scope>NUCLEOTIDE SEQUENCE</scope>
    <source>
        <strain evidence="5">BGI-SZ-2011g</strain>
    </source>
</reference>
<accession>A0AAD4JV71</accession>
<dbReference type="PANTHER" id="PTHR10083:SF374">
    <property type="entry name" value="BPTI_KUNITZ INHIBITOR DOMAIN-CONTAINING PROTEIN"/>
    <property type="match status" value="1"/>
</dbReference>
<dbReference type="CDD" id="cd00109">
    <property type="entry name" value="Kunitz-type"/>
    <property type="match status" value="1"/>
</dbReference>
<evidence type="ECO:0000313" key="5">
    <source>
        <dbReference type="EMBL" id="KAH8360036.1"/>
    </source>
</evidence>
<feature type="non-terminal residue" evidence="5">
    <location>
        <position position="1"/>
    </location>
</feature>
<dbReference type="Gene3D" id="4.10.410.10">
    <property type="entry name" value="Pancreatic trypsin inhibitor Kunitz domain"/>
    <property type="match status" value="1"/>
</dbReference>
<dbReference type="AlphaFoldDB" id="A0AAD4JV71"/>
<dbReference type="InterPro" id="IPR002223">
    <property type="entry name" value="Kunitz_BPTI"/>
</dbReference>
<dbReference type="InterPro" id="IPR050098">
    <property type="entry name" value="TFPI/VKTCI-like"/>
</dbReference>
<evidence type="ECO:0000259" key="4">
    <source>
        <dbReference type="PROSITE" id="PS50279"/>
    </source>
</evidence>
<protein>
    <recommendedName>
        <fullName evidence="4">BPTI/Kunitz inhibitor domain-containing protein</fullName>
    </recommendedName>
</protein>
<keyword evidence="1" id="KW-0646">Protease inhibitor</keyword>
<keyword evidence="2" id="KW-0722">Serine protease inhibitor</keyword>
<sequence length="57" mass="6545">CLLPIERGPCPNHFRRYYYDPASKSCKIFDYGGCVGNGNNFRSRLVCNLACVENFHE</sequence>
<evidence type="ECO:0000313" key="6">
    <source>
        <dbReference type="Proteomes" id="UP001200034"/>
    </source>
</evidence>
<dbReference type="SMART" id="SM00131">
    <property type="entry name" value="KU"/>
    <property type="match status" value="1"/>
</dbReference>
<evidence type="ECO:0000256" key="1">
    <source>
        <dbReference type="ARBA" id="ARBA00022690"/>
    </source>
</evidence>
<name>A0AAD4JV71_9MUSC</name>
<dbReference type="Proteomes" id="UP001200034">
    <property type="component" value="Unassembled WGS sequence"/>
</dbReference>
<evidence type="ECO:0000256" key="3">
    <source>
        <dbReference type="ARBA" id="ARBA00023157"/>
    </source>
</evidence>
<dbReference type="SUPFAM" id="SSF57362">
    <property type="entry name" value="BPTI-like"/>
    <property type="match status" value="1"/>
</dbReference>
<feature type="non-terminal residue" evidence="5">
    <location>
        <position position="57"/>
    </location>
</feature>
<dbReference type="GO" id="GO:0005615">
    <property type="term" value="C:extracellular space"/>
    <property type="evidence" value="ECO:0007669"/>
    <property type="project" value="TreeGrafter"/>
</dbReference>
<evidence type="ECO:0000256" key="2">
    <source>
        <dbReference type="ARBA" id="ARBA00022900"/>
    </source>
</evidence>
<feature type="domain" description="BPTI/Kunitz inhibitor" evidence="4">
    <location>
        <begin position="1"/>
        <end position="51"/>
    </location>
</feature>